<sequence>MKIRPNRIKEKLAKGEVASIVSGITHPDDIDAFGPNGFDGVWLEGEHGAVDAAELGNLTRACDIWGMTSVCRINRNDQALIYRTLDRGAQGIVVPHVDTKEEAQNLVEGGKFAPIGRRGMYTSRQGFGVSDYFETSNDETLLIALIEDIVAVENLDEILTTEHIDVFFVAPSDLATSMGHIGNMSHPEVQNTIFRSLERIQAAGRTAGTLTNNSNVADFVSAGVKVVMTSVAGWLEEGANDFKKRIEKAG</sequence>
<dbReference type="EC" id="4.1.2.20" evidence="5"/>
<evidence type="ECO:0000256" key="1">
    <source>
        <dbReference type="ARBA" id="ARBA00005568"/>
    </source>
</evidence>
<gene>
    <name evidence="5" type="primary">garL_2</name>
    <name evidence="5" type="ORF">DF168_00210</name>
</gene>
<dbReference type="PANTHER" id="PTHR30502">
    <property type="entry name" value="2-KETO-3-DEOXY-L-RHAMNONATE ALDOLASE"/>
    <property type="match status" value="1"/>
</dbReference>
<dbReference type="InterPro" id="IPR015813">
    <property type="entry name" value="Pyrv/PenolPyrv_kinase-like_dom"/>
</dbReference>
<organism evidence="5 6">
    <name type="scientific">Candidatus Moanibacter tarae</name>
    <dbReference type="NCBI Taxonomy" id="2200854"/>
    <lineage>
        <taxon>Bacteria</taxon>
        <taxon>Pseudomonadati</taxon>
        <taxon>Verrucomicrobiota</taxon>
        <taxon>Opitutia</taxon>
        <taxon>Puniceicoccales</taxon>
        <taxon>Puniceicoccales incertae sedis</taxon>
        <taxon>Candidatus Moanibacter</taxon>
    </lineage>
</organism>
<dbReference type="GO" id="GO:0008672">
    <property type="term" value="F:2-dehydro-3-deoxyglucarate aldolase activity"/>
    <property type="evidence" value="ECO:0007669"/>
    <property type="project" value="UniProtKB-EC"/>
</dbReference>
<proteinExistence type="inferred from homology"/>
<dbReference type="KEGG" id="mtar:DF168_00210"/>
<dbReference type="InterPro" id="IPR005000">
    <property type="entry name" value="Aldolase/citrate-lyase_domain"/>
</dbReference>
<dbReference type="GO" id="GO:0046872">
    <property type="term" value="F:metal ion binding"/>
    <property type="evidence" value="ECO:0007669"/>
    <property type="project" value="UniProtKB-KW"/>
</dbReference>
<reference evidence="5 6" key="1">
    <citation type="submission" date="2018-06" db="EMBL/GenBank/DDBJ databases">
        <title>Draft Genome Sequence of a Novel Marine Bacterium Related to the Verrucomicrobia.</title>
        <authorList>
            <person name="Vosseberg J."/>
            <person name="Martijn J."/>
            <person name="Ettema T.J.G."/>
        </authorList>
    </citation>
    <scope>NUCLEOTIDE SEQUENCE [LARGE SCALE GENOMIC DNA]</scope>
    <source>
        <strain evidence="5">TARA_B100001123</strain>
    </source>
</reference>
<dbReference type="Pfam" id="PF03328">
    <property type="entry name" value="HpcH_HpaI"/>
    <property type="match status" value="1"/>
</dbReference>
<name>A0A2Z4AGG7_9BACT</name>
<keyword evidence="3 5" id="KW-0456">Lyase</keyword>
<evidence type="ECO:0000256" key="3">
    <source>
        <dbReference type="ARBA" id="ARBA00023239"/>
    </source>
</evidence>
<dbReference type="GO" id="GO:0005737">
    <property type="term" value="C:cytoplasm"/>
    <property type="evidence" value="ECO:0007669"/>
    <property type="project" value="TreeGrafter"/>
</dbReference>
<evidence type="ECO:0000256" key="2">
    <source>
        <dbReference type="ARBA" id="ARBA00022723"/>
    </source>
</evidence>
<evidence type="ECO:0000313" key="6">
    <source>
        <dbReference type="Proteomes" id="UP000247465"/>
    </source>
</evidence>
<dbReference type="PANTHER" id="PTHR30502:SF0">
    <property type="entry name" value="PHOSPHOENOLPYRUVATE CARBOXYLASE FAMILY PROTEIN"/>
    <property type="match status" value="1"/>
</dbReference>
<dbReference type="AlphaFoldDB" id="A0A2Z4AGG7"/>
<dbReference type="InterPro" id="IPR050251">
    <property type="entry name" value="HpcH-HpaI_aldolase"/>
</dbReference>
<evidence type="ECO:0000259" key="4">
    <source>
        <dbReference type="Pfam" id="PF03328"/>
    </source>
</evidence>
<accession>A0A2Z4AGG7</accession>
<protein>
    <submittedName>
        <fullName evidence="5">5-keto-4-deoxy-D-glucarate aldolase</fullName>
        <ecNumber evidence="5">4.1.2.20</ecNumber>
    </submittedName>
</protein>
<dbReference type="Proteomes" id="UP000247465">
    <property type="component" value="Chromosome"/>
</dbReference>
<keyword evidence="2" id="KW-0479">Metal-binding</keyword>
<dbReference type="EMBL" id="CP029803">
    <property type="protein sequence ID" value="AWT59037.1"/>
    <property type="molecule type" value="Genomic_DNA"/>
</dbReference>
<evidence type="ECO:0000313" key="5">
    <source>
        <dbReference type="EMBL" id="AWT59037.1"/>
    </source>
</evidence>
<dbReference type="SUPFAM" id="SSF51621">
    <property type="entry name" value="Phosphoenolpyruvate/pyruvate domain"/>
    <property type="match status" value="1"/>
</dbReference>
<feature type="domain" description="HpcH/HpaI aldolase/citrate lyase" evidence="4">
    <location>
        <begin position="26"/>
        <end position="225"/>
    </location>
</feature>
<comment type="similarity">
    <text evidence="1">Belongs to the HpcH/HpaI aldolase family.</text>
</comment>
<dbReference type="InterPro" id="IPR040442">
    <property type="entry name" value="Pyrv_kinase-like_dom_sf"/>
</dbReference>
<dbReference type="Gene3D" id="3.20.20.60">
    <property type="entry name" value="Phosphoenolpyruvate-binding domains"/>
    <property type="match status" value="1"/>
</dbReference>